<dbReference type="CDD" id="cd00009">
    <property type="entry name" value="AAA"/>
    <property type="match status" value="1"/>
</dbReference>
<reference evidence="19 20" key="1">
    <citation type="submission" date="2019-09" db="EMBL/GenBank/DDBJ databases">
        <title>Parvibaculum sedimenti sp. nov., isolated from sediment.</title>
        <authorList>
            <person name="Wang Y."/>
        </authorList>
    </citation>
    <scope>NUCLEOTIDE SEQUENCE [LARGE SCALE GENOMIC DNA]</scope>
    <source>
        <strain evidence="19 20">HXT-9</strain>
    </source>
</reference>
<dbReference type="SUPFAM" id="SSF52172">
    <property type="entry name" value="CheY-like"/>
    <property type="match status" value="1"/>
</dbReference>
<name>A0A6N6VJB7_9HYPH</name>
<evidence type="ECO:0000256" key="7">
    <source>
        <dbReference type="ARBA" id="ARBA00022840"/>
    </source>
</evidence>
<proteinExistence type="predicted"/>
<keyword evidence="9 16" id="KW-0805">Transcription regulation</keyword>
<dbReference type="InterPro" id="IPR001789">
    <property type="entry name" value="Sig_transdc_resp-reg_receiver"/>
</dbReference>
<dbReference type="InterPro" id="IPR011006">
    <property type="entry name" value="CheY-like_superfamily"/>
</dbReference>
<dbReference type="SUPFAM" id="SSF52540">
    <property type="entry name" value="P-loop containing nucleoside triphosphate hydrolases"/>
    <property type="match status" value="1"/>
</dbReference>
<evidence type="ECO:0000313" key="19">
    <source>
        <dbReference type="EMBL" id="KAB7739356.1"/>
    </source>
</evidence>
<dbReference type="InterPro" id="IPR009057">
    <property type="entry name" value="Homeodomain-like_sf"/>
</dbReference>
<evidence type="ECO:0000259" key="18">
    <source>
        <dbReference type="PROSITE" id="PS50110"/>
    </source>
</evidence>
<dbReference type="InterPro" id="IPR025944">
    <property type="entry name" value="Sigma_54_int_dom_CS"/>
</dbReference>
<evidence type="ECO:0000256" key="1">
    <source>
        <dbReference type="ARBA" id="ARBA00004496"/>
    </source>
</evidence>
<evidence type="ECO:0000256" key="6">
    <source>
        <dbReference type="ARBA" id="ARBA00022741"/>
    </source>
</evidence>
<dbReference type="InterPro" id="IPR058031">
    <property type="entry name" value="AAA_lid_NorR"/>
</dbReference>
<dbReference type="AlphaFoldDB" id="A0A6N6VJB7"/>
<dbReference type="NCBIfam" id="TIGR01818">
    <property type="entry name" value="ntrC"/>
    <property type="match status" value="1"/>
</dbReference>
<evidence type="ECO:0000256" key="8">
    <source>
        <dbReference type="ARBA" id="ARBA00023012"/>
    </source>
</evidence>
<evidence type="ECO:0000256" key="9">
    <source>
        <dbReference type="ARBA" id="ARBA00023015"/>
    </source>
</evidence>
<dbReference type="PROSITE" id="PS00676">
    <property type="entry name" value="SIGMA54_INTERACT_2"/>
    <property type="match status" value="1"/>
</dbReference>
<dbReference type="SUPFAM" id="SSF46689">
    <property type="entry name" value="Homeodomain-like"/>
    <property type="match status" value="1"/>
</dbReference>
<dbReference type="InterPro" id="IPR027417">
    <property type="entry name" value="P-loop_NTPase"/>
</dbReference>
<dbReference type="Pfam" id="PF00072">
    <property type="entry name" value="Response_reg"/>
    <property type="match status" value="1"/>
</dbReference>
<dbReference type="SMART" id="SM00382">
    <property type="entry name" value="AAA"/>
    <property type="match status" value="1"/>
</dbReference>
<evidence type="ECO:0000256" key="3">
    <source>
        <dbReference type="ARBA" id="ARBA00022490"/>
    </source>
</evidence>
<dbReference type="PROSITE" id="PS50045">
    <property type="entry name" value="SIGMA54_INTERACT_4"/>
    <property type="match status" value="1"/>
</dbReference>
<dbReference type="InterPro" id="IPR025943">
    <property type="entry name" value="Sigma_54_int_dom_ATP-bd_2"/>
</dbReference>
<dbReference type="Gene3D" id="3.40.50.300">
    <property type="entry name" value="P-loop containing nucleotide triphosphate hydrolases"/>
    <property type="match status" value="1"/>
</dbReference>
<dbReference type="CDD" id="cd19928">
    <property type="entry name" value="REC_RcNtrC-like"/>
    <property type="match status" value="1"/>
</dbReference>
<keyword evidence="8 16" id="KW-0902">Two-component regulatory system</keyword>
<dbReference type="PROSITE" id="PS00688">
    <property type="entry name" value="SIGMA54_INTERACT_3"/>
    <property type="match status" value="1"/>
</dbReference>
<dbReference type="Pfam" id="PF00158">
    <property type="entry name" value="Sigma54_activat"/>
    <property type="match status" value="1"/>
</dbReference>
<keyword evidence="6 16" id="KW-0547">Nucleotide-binding</keyword>
<dbReference type="SMART" id="SM00448">
    <property type="entry name" value="REC"/>
    <property type="match status" value="1"/>
</dbReference>
<keyword evidence="20" id="KW-1185">Reference proteome</keyword>
<evidence type="ECO:0000256" key="13">
    <source>
        <dbReference type="ARBA" id="ARBA00023231"/>
    </source>
</evidence>
<dbReference type="Pfam" id="PF25601">
    <property type="entry name" value="AAA_lid_14"/>
    <property type="match status" value="1"/>
</dbReference>
<comment type="subcellular location">
    <subcellularLocation>
        <location evidence="1 16">Cytoplasm</location>
    </subcellularLocation>
</comment>
<evidence type="ECO:0000259" key="17">
    <source>
        <dbReference type="PROSITE" id="PS50045"/>
    </source>
</evidence>
<dbReference type="InterPro" id="IPR002078">
    <property type="entry name" value="Sigma_54_int"/>
</dbReference>
<feature type="domain" description="Sigma-54 factor interaction" evidence="17">
    <location>
        <begin position="140"/>
        <end position="368"/>
    </location>
</feature>
<dbReference type="Gene3D" id="1.10.8.60">
    <property type="match status" value="1"/>
</dbReference>
<dbReference type="PROSITE" id="PS50110">
    <property type="entry name" value="RESPONSE_REGULATORY"/>
    <property type="match status" value="1"/>
</dbReference>
<dbReference type="Gene3D" id="3.40.50.2300">
    <property type="match status" value="1"/>
</dbReference>
<dbReference type="PROSITE" id="PS00675">
    <property type="entry name" value="SIGMA54_INTERACT_1"/>
    <property type="match status" value="1"/>
</dbReference>
<dbReference type="Gene3D" id="1.10.10.60">
    <property type="entry name" value="Homeodomain-like"/>
    <property type="match status" value="1"/>
</dbReference>
<keyword evidence="10 16" id="KW-0238">DNA-binding</keyword>
<dbReference type="PRINTS" id="PR01590">
    <property type="entry name" value="HTHFIS"/>
</dbReference>
<comment type="caution">
    <text evidence="19">The sequence shown here is derived from an EMBL/GenBank/DDBJ whole genome shotgun (WGS) entry which is preliminary data.</text>
</comment>
<dbReference type="GO" id="GO:0005737">
    <property type="term" value="C:cytoplasm"/>
    <property type="evidence" value="ECO:0007669"/>
    <property type="project" value="UniProtKB-SubCell"/>
</dbReference>
<keyword evidence="7 16" id="KW-0067">ATP-binding</keyword>
<evidence type="ECO:0000256" key="14">
    <source>
        <dbReference type="ARBA" id="ARBA00043886"/>
    </source>
</evidence>
<keyword evidence="13 16" id="KW-0535">Nitrogen fixation</keyword>
<keyword evidence="3 16" id="KW-0963">Cytoplasm</keyword>
<dbReference type="GO" id="GO:0000156">
    <property type="term" value="F:phosphorelay response regulator activity"/>
    <property type="evidence" value="ECO:0007669"/>
    <property type="project" value="UniProtKB-UniRule"/>
</dbReference>
<evidence type="ECO:0000256" key="10">
    <source>
        <dbReference type="ARBA" id="ARBA00023125"/>
    </source>
</evidence>
<sequence length="480" mass="53559">MPSGTILLADDDAAIRTVLNQALGRVGYDVRATSNAATLWRWVAQGDGDLIITDVVMPDENAFDLIPRIKRARPEIPIIVMSAQNTLKTAITAAERGAYEYLPKPFDLNELIRVVDRAMTAPRESAVPRHSVQDEEKMPLIGRSPAMQDIYRVLARLMQTDLTVMISGESGTGKELVARALHEYGKRRNGPFVAINMAAIPRELIESELFGHEKGAFTGASQRATGRFEQAEGGTLFLDEIGDMPMEAQTRLLRVLQQGEYTTVGGRTPIKTDVRIVAATNRDLRQLINLGLFREDLFFRLNVVPIRLPPLRERAEDIPDLVRHFLDQGEAEGLPPKTIDSEGMELLKRYRWPGNVRELENLVRRLAALYTEEMIGASVLETELAEPDFSRPTEQAPSDEPLSASVERALNRLFAQHGDALPPPGLYDRILREVEKPLFGMTLAATRGNQIKAAHLLGINRNTLRKKLKDLDVQVIRGLK</sequence>
<dbReference type="PANTHER" id="PTHR32071">
    <property type="entry name" value="TRANSCRIPTIONAL REGULATORY PROTEIN"/>
    <property type="match status" value="1"/>
</dbReference>
<evidence type="ECO:0000256" key="4">
    <source>
        <dbReference type="ARBA" id="ARBA00022491"/>
    </source>
</evidence>
<dbReference type="GO" id="GO:0043565">
    <property type="term" value="F:sequence-specific DNA binding"/>
    <property type="evidence" value="ECO:0007669"/>
    <property type="project" value="InterPro"/>
</dbReference>
<evidence type="ECO:0000256" key="12">
    <source>
        <dbReference type="ARBA" id="ARBA00023163"/>
    </source>
</evidence>
<dbReference type="InterPro" id="IPR025662">
    <property type="entry name" value="Sigma_54_int_dom_ATP-bd_1"/>
</dbReference>
<keyword evidence="4 16" id="KW-0678">Repressor</keyword>
<dbReference type="InterPro" id="IPR002197">
    <property type="entry name" value="HTH_Fis"/>
</dbReference>
<dbReference type="FunFam" id="3.40.50.300:FF:000006">
    <property type="entry name" value="DNA-binding transcriptional regulator NtrC"/>
    <property type="match status" value="1"/>
</dbReference>
<dbReference type="InterPro" id="IPR010114">
    <property type="entry name" value="Transcript_reg_NtrC"/>
</dbReference>
<dbReference type="EMBL" id="WESC01000011">
    <property type="protein sequence ID" value="KAB7739356.1"/>
    <property type="molecule type" value="Genomic_DNA"/>
</dbReference>
<keyword evidence="11 16" id="KW-0010">Activator</keyword>
<dbReference type="PANTHER" id="PTHR32071:SF95">
    <property type="entry name" value="DNA-BINDING TRANSCRIPTIONAL REGULATOR NTRC"/>
    <property type="match status" value="1"/>
</dbReference>
<accession>A0A6N6VJB7</accession>
<evidence type="ECO:0000256" key="2">
    <source>
        <dbReference type="ARBA" id="ARBA00019059"/>
    </source>
</evidence>
<keyword evidence="12 16" id="KW-0804">Transcription</keyword>
<evidence type="ECO:0000256" key="5">
    <source>
        <dbReference type="ARBA" id="ARBA00022553"/>
    </source>
</evidence>
<dbReference type="InterPro" id="IPR003593">
    <property type="entry name" value="AAA+_ATPase"/>
</dbReference>
<comment type="function">
    <text evidence="14 16">Member of the two-component regulatory system NtrB/NtrC, which controls expression of the nitrogen-regulated (ntr) genes in response to nitrogen limitation. Phosphorylated NtrC binds directly to DNA and stimulates the formation of open promoter-sigma54-RNA polymerase complexes.</text>
</comment>
<evidence type="ECO:0000256" key="11">
    <source>
        <dbReference type="ARBA" id="ARBA00023159"/>
    </source>
</evidence>
<evidence type="ECO:0000256" key="16">
    <source>
        <dbReference type="RuleBase" id="RU365013"/>
    </source>
</evidence>
<gene>
    <name evidence="16 19" type="primary">ntrC</name>
    <name evidence="19" type="ORF">F2P47_13065</name>
</gene>
<dbReference type="RefSeq" id="WP_152216812.1">
    <property type="nucleotide sequence ID" value="NZ_JBAQYD010000114.1"/>
</dbReference>
<evidence type="ECO:0000256" key="15">
    <source>
        <dbReference type="PROSITE-ProRule" id="PRU00169"/>
    </source>
</evidence>
<keyword evidence="5 15" id="KW-0597">Phosphoprotein</keyword>
<feature type="modified residue" description="4-aspartylphosphate" evidence="15">
    <location>
        <position position="54"/>
    </location>
</feature>
<organism evidence="19 20">
    <name type="scientific">Parvibaculum sedimenti</name>
    <dbReference type="NCBI Taxonomy" id="2608632"/>
    <lineage>
        <taxon>Bacteria</taxon>
        <taxon>Pseudomonadati</taxon>
        <taxon>Pseudomonadota</taxon>
        <taxon>Alphaproteobacteria</taxon>
        <taxon>Hyphomicrobiales</taxon>
        <taxon>Parvibaculaceae</taxon>
        <taxon>Parvibaculum</taxon>
    </lineage>
</organism>
<dbReference type="GO" id="GO:0006355">
    <property type="term" value="P:regulation of DNA-templated transcription"/>
    <property type="evidence" value="ECO:0007669"/>
    <property type="project" value="InterPro"/>
</dbReference>
<dbReference type="Proteomes" id="UP000468901">
    <property type="component" value="Unassembled WGS sequence"/>
</dbReference>
<feature type="domain" description="Response regulatory" evidence="18">
    <location>
        <begin position="5"/>
        <end position="119"/>
    </location>
</feature>
<protein>
    <recommendedName>
        <fullName evidence="2 16">DNA-binding transcriptional regulator NtrC</fullName>
    </recommendedName>
    <alternativeName>
        <fullName evidence="16">Nitrogen regulation protein NR(I)</fullName>
    </alternativeName>
</protein>
<dbReference type="GO" id="GO:0006808">
    <property type="term" value="P:regulation of nitrogen utilization"/>
    <property type="evidence" value="ECO:0007669"/>
    <property type="project" value="UniProtKB-UniRule"/>
</dbReference>
<dbReference type="Pfam" id="PF02954">
    <property type="entry name" value="HTH_8"/>
    <property type="match status" value="1"/>
</dbReference>
<evidence type="ECO:0000313" key="20">
    <source>
        <dbReference type="Proteomes" id="UP000468901"/>
    </source>
</evidence>
<dbReference type="GO" id="GO:0005524">
    <property type="term" value="F:ATP binding"/>
    <property type="evidence" value="ECO:0007669"/>
    <property type="project" value="UniProtKB-KW"/>
</dbReference>